<protein>
    <recommendedName>
        <fullName evidence="2">histidine kinase</fullName>
        <ecNumber evidence="2">2.7.13.3</ecNumber>
    </recommendedName>
</protein>
<dbReference type="InterPro" id="IPR050736">
    <property type="entry name" value="Sensor_HK_Regulatory"/>
</dbReference>
<dbReference type="Gene3D" id="1.10.287.130">
    <property type="match status" value="1"/>
</dbReference>
<keyword evidence="10" id="KW-1185">Reference proteome</keyword>
<dbReference type="InterPro" id="IPR003594">
    <property type="entry name" value="HATPase_dom"/>
</dbReference>
<dbReference type="PROSITE" id="PS50109">
    <property type="entry name" value="HIS_KIN"/>
    <property type="match status" value="1"/>
</dbReference>
<organism evidence="9 10">
    <name type="scientific">Larkinella insperata</name>
    <dbReference type="NCBI Taxonomy" id="332158"/>
    <lineage>
        <taxon>Bacteria</taxon>
        <taxon>Pseudomonadati</taxon>
        <taxon>Bacteroidota</taxon>
        <taxon>Cytophagia</taxon>
        <taxon>Cytophagales</taxon>
        <taxon>Spirosomataceae</taxon>
        <taxon>Larkinella</taxon>
    </lineage>
</organism>
<dbReference type="InterPro" id="IPR004358">
    <property type="entry name" value="Sig_transdc_His_kin-like_C"/>
</dbReference>
<dbReference type="Gene3D" id="3.30.565.10">
    <property type="entry name" value="Histidine kinase-like ATPase, C-terminal domain"/>
    <property type="match status" value="1"/>
</dbReference>
<dbReference type="InterPro" id="IPR036890">
    <property type="entry name" value="HATPase_C_sf"/>
</dbReference>
<evidence type="ECO:0000256" key="1">
    <source>
        <dbReference type="ARBA" id="ARBA00000085"/>
    </source>
</evidence>
<dbReference type="SUPFAM" id="SSF55874">
    <property type="entry name" value="ATPase domain of HSP90 chaperone/DNA topoisomerase II/histidine kinase"/>
    <property type="match status" value="1"/>
</dbReference>
<gene>
    <name evidence="9" type="ORF">ACFQ4C_05630</name>
</gene>
<evidence type="ECO:0000256" key="7">
    <source>
        <dbReference type="SAM" id="MobiDB-lite"/>
    </source>
</evidence>
<comment type="catalytic activity">
    <reaction evidence="1">
        <text>ATP + protein L-histidine = ADP + protein N-phospho-L-histidine.</text>
        <dbReference type="EC" id="2.7.13.3"/>
    </reaction>
</comment>
<evidence type="ECO:0000256" key="3">
    <source>
        <dbReference type="ARBA" id="ARBA00022553"/>
    </source>
</evidence>
<dbReference type="Pfam" id="PF02518">
    <property type="entry name" value="HATPase_c"/>
    <property type="match status" value="1"/>
</dbReference>
<dbReference type="GO" id="GO:0016301">
    <property type="term" value="F:kinase activity"/>
    <property type="evidence" value="ECO:0007669"/>
    <property type="project" value="UniProtKB-KW"/>
</dbReference>
<sequence>MLDLTGPIMATPSADQHPIQALVAFLFSRREPLLNNWRTACEADPELPQIEILTREEFNNLMPLMLDIMEKQLLGQPPTDELMMAALSHGLHRWQKANGLAALIRELNHLAAMIEQELLLYGQLYPEQDTKWVLQAQVQINQQLRTIILGSISKYDELQRLEATSRATSLQHALEHMNALSRHRGDLLRTSSHDLRGGLSIIRGAAQLINLETISDEERLQYQEMLNRNLGNVQSMLGQLMDLARLEAGLDPLQNEAFDAAALLQELVTGAQPLAIERGLILRADGPPSLQVETDRVKIYRIAQNLVVNALQYTHSGIVSVTWSAENDWRWGFSVQDSGPGLPAGLIELFHQQLKPTVEPTSVLSPEEGRPTPVYPDQDHTIPPRVSPTRSDGVGLHIVKRLCEQIGASLEVESIQGRGTIFRLRMLIHHQSR</sequence>
<dbReference type="PRINTS" id="PR00344">
    <property type="entry name" value="BCTRLSENSOR"/>
</dbReference>
<dbReference type="Proteomes" id="UP001597116">
    <property type="component" value="Unassembled WGS sequence"/>
</dbReference>
<dbReference type="CDD" id="cd00075">
    <property type="entry name" value="HATPase"/>
    <property type="match status" value="1"/>
</dbReference>
<dbReference type="InterPro" id="IPR036097">
    <property type="entry name" value="HisK_dim/P_sf"/>
</dbReference>
<keyword evidence="4" id="KW-0808">Transferase</keyword>
<dbReference type="EC" id="2.7.13.3" evidence="2"/>
<accession>A0ABW3QBH1</accession>
<dbReference type="RefSeq" id="WP_265989347.1">
    <property type="nucleotide sequence ID" value="NZ_CP110973.1"/>
</dbReference>
<dbReference type="InterPro" id="IPR003661">
    <property type="entry name" value="HisK_dim/P_dom"/>
</dbReference>
<name>A0ABW3QBH1_9BACT</name>
<keyword evidence="5 9" id="KW-0418">Kinase</keyword>
<dbReference type="EMBL" id="JBHTLP010000002">
    <property type="protein sequence ID" value="MFD1140575.1"/>
    <property type="molecule type" value="Genomic_DNA"/>
</dbReference>
<dbReference type="InterPro" id="IPR005467">
    <property type="entry name" value="His_kinase_dom"/>
</dbReference>
<dbReference type="PANTHER" id="PTHR43711">
    <property type="entry name" value="TWO-COMPONENT HISTIDINE KINASE"/>
    <property type="match status" value="1"/>
</dbReference>
<dbReference type="Pfam" id="PF00512">
    <property type="entry name" value="HisKA"/>
    <property type="match status" value="1"/>
</dbReference>
<dbReference type="SUPFAM" id="SSF47384">
    <property type="entry name" value="Homodimeric domain of signal transducing histidine kinase"/>
    <property type="match status" value="1"/>
</dbReference>
<keyword evidence="6" id="KW-0902">Two-component regulatory system</keyword>
<feature type="domain" description="Histidine kinase" evidence="8">
    <location>
        <begin position="190"/>
        <end position="430"/>
    </location>
</feature>
<comment type="caution">
    <text evidence="9">The sequence shown here is derived from an EMBL/GenBank/DDBJ whole genome shotgun (WGS) entry which is preliminary data.</text>
</comment>
<evidence type="ECO:0000259" key="8">
    <source>
        <dbReference type="PROSITE" id="PS50109"/>
    </source>
</evidence>
<proteinExistence type="predicted"/>
<keyword evidence="3" id="KW-0597">Phosphoprotein</keyword>
<dbReference type="PANTHER" id="PTHR43711:SF28">
    <property type="entry name" value="SENSOR HISTIDINE KINASE YXDK"/>
    <property type="match status" value="1"/>
</dbReference>
<evidence type="ECO:0000256" key="4">
    <source>
        <dbReference type="ARBA" id="ARBA00022679"/>
    </source>
</evidence>
<evidence type="ECO:0000256" key="6">
    <source>
        <dbReference type="ARBA" id="ARBA00023012"/>
    </source>
</evidence>
<feature type="region of interest" description="Disordered" evidence="7">
    <location>
        <begin position="360"/>
        <end position="389"/>
    </location>
</feature>
<evidence type="ECO:0000256" key="2">
    <source>
        <dbReference type="ARBA" id="ARBA00012438"/>
    </source>
</evidence>
<dbReference type="SMART" id="SM00388">
    <property type="entry name" value="HisKA"/>
    <property type="match status" value="1"/>
</dbReference>
<evidence type="ECO:0000313" key="10">
    <source>
        <dbReference type="Proteomes" id="UP001597116"/>
    </source>
</evidence>
<reference evidence="10" key="1">
    <citation type="journal article" date="2019" name="Int. J. Syst. Evol. Microbiol.">
        <title>The Global Catalogue of Microorganisms (GCM) 10K type strain sequencing project: providing services to taxonomists for standard genome sequencing and annotation.</title>
        <authorList>
            <consortium name="The Broad Institute Genomics Platform"/>
            <consortium name="The Broad Institute Genome Sequencing Center for Infectious Disease"/>
            <person name="Wu L."/>
            <person name="Ma J."/>
        </authorList>
    </citation>
    <scope>NUCLEOTIDE SEQUENCE [LARGE SCALE GENOMIC DNA]</scope>
    <source>
        <strain evidence="10">CCUG 55608</strain>
    </source>
</reference>
<evidence type="ECO:0000256" key="5">
    <source>
        <dbReference type="ARBA" id="ARBA00022777"/>
    </source>
</evidence>
<evidence type="ECO:0000313" key="9">
    <source>
        <dbReference type="EMBL" id="MFD1140575.1"/>
    </source>
</evidence>
<dbReference type="SMART" id="SM00387">
    <property type="entry name" value="HATPase_c"/>
    <property type="match status" value="1"/>
</dbReference>